<evidence type="ECO:0000313" key="1">
    <source>
        <dbReference type="EMBL" id="AWN47266.1"/>
    </source>
</evidence>
<dbReference type="EMBL" id="CP029553">
    <property type="protein sequence ID" value="AWN47266.1"/>
    <property type="molecule type" value="Genomic_DNA"/>
</dbReference>
<protein>
    <recommendedName>
        <fullName evidence="3">RiboL-PSP-HEPN domain-containing protein</fullName>
    </recommendedName>
</protein>
<evidence type="ECO:0008006" key="3">
    <source>
        <dbReference type="Google" id="ProtNLM"/>
    </source>
</evidence>
<gene>
    <name evidence="1" type="ORF">DK419_13840</name>
</gene>
<name>A0A2U8WPQ1_9HYPH</name>
<sequence length="154" mass="17737">MSIFRELADQYAIADGAFAALESRAFARDDDGAYDVAVRQREHNDRSYFLYVFTRFETTVNEAVERLLSIRCATVTPWPERRVWETLRRSKLADVAFLIRVQLLLDKSQVDYAYIRRLYESRNGIGHGGDWTRPYDVADVAARLETIAGTVHVT</sequence>
<dbReference type="OrthoDB" id="7361447at2"/>
<dbReference type="KEGG" id="mtea:DK419_13840"/>
<keyword evidence="2" id="KW-1185">Reference proteome</keyword>
<dbReference type="Proteomes" id="UP000245444">
    <property type="component" value="Chromosome"/>
</dbReference>
<evidence type="ECO:0000313" key="2">
    <source>
        <dbReference type="Proteomes" id="UP000245444"/>
    </source>
</evidence>
<accession>A0A2U8WPQ1</accession>
<dbReference type="RefSeq" id="WP_109959593.1">
    <property type="nucleotide sequence ID" value="NZ_CP029553.1"/>
</dbReference>
<organism evidence="1 2">
    <name type="scientific">Methylobacterium terrae</name>
    <dbReference type="NCBI Taxonomy" id="2202827"/>
    <lineage>
        <taxon>Bacteria</taxon>
        <taxon>Pseudomonadati</taxon>
        <taxon>Pseudomonadota</taxon>
        <taxon>Alphaproteobacteria</taxon>
        <taxon>Hyphomicrobiales</taxon>
        <taxon>Methylobacteriaceae</taxon>
        <taxon>Methylobacterium</taxon>
    </lineage>
</organism>
<proteinExistence type="predicted"/>
<reference evidence="1 2" key="1">
    <citation type="submission" date="2018-05" db="EMBL/GenBank/DDBJ databases">
        <title>Complete Genome Sequence of Methylobacterium sp. 17Sr1-28.</title>
        <authorList>
            <person name="Srinivasan S."/>
        </authorList>
    </citation>
    <scope>NUCLEOTIDE SEQUENCE [LARGE SCALE GENOMIC DNA]</scope>
    <source>
        <strain evidence="1 2">17Sr1-28</strain>
    </source>
</reference>
<dbReference type="AlphaFoldDB" id="A0A2U8WPQ1"/>